<evidence type="ECO:0000313" key="6">
    <source>
        <dbReference type="EMBL" id="MER6983600.1"/>
    </source>
</evidence>
<dbReference type="SUPFAM" id="SSF55781">
    <property type="entry name" value="GAF domain-like"/>
    <property type="match status" value="1"/>
</dbReference>
<dbReference type="Pfam" id="PF03472">
    <property type="entry name" value="Autoind_bind"/>
    <property type="match status" value="1"/>
</dbReference>
<dbReference type="InterPro" id="IPR036693">
    <property type="entry name" value="TF_LuxR_autoind-bd_dom_sf"/>
</dbReference>
<evidence type="ECO:0000313" key="7">
    <source>
        <dbReference type="Proteomes" id="UP001458415"/>
    </source>
</evidence>
<keyword evidence="3" id="KW-0804">Transcription</keyword>
<feature type="compositionally biased region" description="Pro residues" evidence="4">
    <location>
        <begin position="334"/>
        <end position="345"/>
    </location>
</feature>
<dbReference type="InterPro" id="IPR005143">
    <property type="entry name" value="TF_LuxR_autoind-bd_dom"/>
</dbReference>
<organism evidence="6 7">
    <name type="scientific">Streptomyces carpinensis</name>
    <dbReference type="NCBI Taxonomy" id="66369"/>
    <lineage>
        <taxon>Bacteria</taxon>
        <taxon>Bacillati</taxon>
        <taxon>Actinomycetota</taxon>
        <taxon>Actinomycetes</taxon>
        <taxon>Kitasatosporales</taxon>
        <taxon>Streptomycetaceae</taxon>
        <taxon>Streptomyces</taxon>
    </lineage>
</organism>
<feature type="domain" description="HTH luxR-type" evidence="5">
    <location>
        <begin position="259"/>
        <end position="324"/>
    </location>
</feature>
<feature type="region of interest" description="Disordered" evidence="4">
    <location>
        <begin position="326"/>
        <end position="345"/>
    </location>
</feature>
<dbReference type="PANTHER" id="PTHR44688:SF16">
    <property type="entry name" value="DNA-BINDING TRANSCRIPTIONAL ACTIVATOR DEVR_DOSR"/>
    <property type="match status" value="1"/>
</dbReference>
<keyword evidence="2" id="KW-0238">DNA-binding</keyword>
<dbReference type="PROSITE" id="PS50043">
    <property type="entry name" value="HTH_LUXR_2"/>
    <property type="match status" value="1"/>
</dbReference>
<dbReference type="CDD" id="cd06170">
    <property type="entry name" value="LuxR_C_like"/>
    <property type="match status" value="1"/>
</dbReference>
<dbReference type="InterPro" id="IPR016032">
    <property type="entry name" value="Sig_transdc_resp-reg_C-effctor"/>
</dbReference>
<reference evidence="6 7" key="1">
    <citation type="submission" date="2024-06" db="EMBL/GenBank/DDBJ databases">
        <title>The Natural Products Discovery Center: Release of the First 8490 Sequenced Strains for Exploring Actinobacteria Biosynthetic Diversity.</title>
        <authorList>
            <person name="Kalkreuter E."/>
            <person name="Kautsar S.A."/>
            <person name="Yang D."/>
            <person name="Bader C.D."/>
            <person name="Teijaro C.N."/>
            <person name="Fluegel L."/>
            <person name="Davis C.M."/>
            <person name="Simpson J.R."/>
            <person name="Lauterbach L."/>
            <person name="Steele A.D."/>
            <person name="Gui C."/>
            <person name="Meng S."/>
            <person name="Li G."/>
            <person name="Viehrig K."/>
            <person name="Ye F."/>
            <person name="Su P."/>
            <person name="Kiefer A.F."/>
            <person name="Nichols A."/>
            <person name="Cepeda A.J."/>
            <person name="Yan W."/>
            <person name="Fan B."/>
            <person name="Jiang Y."/>
            <person name="Adhikari A."/>
            <person name="Zheng C.-J."/>
            <person name="Schuster L."/>
            <person name="Cowan T.M."/>
            <person name="Smanski M.J."/>
            <person name="Chevrette M.G."/>
            <person name="De Carvalho L.P.S."/>
            <person name="Shen B."/>
        </authorList>
    </citation>
    <scope>NUCLEOTIDE SEQUENCE [LARGE SCALE GENOMIC DNA]</scope>
    <source>
        <strain evidence="6 7">NPDC000634</strain>
    </source>
</reference>
<protein>
    <submittedName>
        <fullName evidence="6">LuxR C-terminal-related transcriptional regulator</fullName>
    </submittedName>
</protein>
<evidence type="ECO:0000256" key="4">
    <source>
        <dbReference type="SAM" id="MobiDB-lite"/>
    </source>
</evidence>
<evidence type="ECO:0000256" key="3">
    <source>
        <dbReference type="ARBA" id="ARBA00023163"/>
    </source>
</evidence>
<dbReference type="SMART" id="SM00421">
    <property type="entry name" value="HTH_LUXR"/>
    <property type="match status" value="1"/>
</dbReference>
<dbReference type="Pfam" id="PF00196">
    <property type="entry name" value="GerE"/>
    <property type="match status" value="1"/>
</dbReference>
<keyword evidence="7" id="KW-1185">Reference proteome</keyword>
<dbReference type="Gene3D" id="1.10.10.10">
    <property type="entry name" value="Winged helix-like DNA-binding domain superfamily/Winged helix DNA-binding domain"/>
    <property type="match status" value="1"/>
</dbReference>
<dbReference type="Proteomes" id="UP001458415">
    <property type="component" value="Unassembled WGS sequence"/>
</dbReference>
<gene>
    <name evidence="6" type="ORF">ABT317_43280</name>
</gene>
<evidence type="ECO:0000256" key="2">
    <source>
        <dbReference type="ARBA" id="ARBA00023125"/>
    </source>
</evidence>
<accession>A0ABV1WHD7</accession>
<dbReference type="InterPro" id="IPR000792">
    <property type="entry name" value="Tscrpt_reg_LuxR_C"/>
</dbReference>
<dbReference type="SUPFAM" id="SSF46894">
    <property type="entry name" value="C-terminal effector domain of the bipartite response regulators"/>
    <property type="match status" value="1"/>
</dbReference>
<dbReference type="PROSITE" id="PS00622">
    <property type="entry name" value="HTH_LUXR_1"/>
    <property type="match status" value="1"/>
</dbReference>
<evidence type="ECO:0000259" key="5">
    <source>
        <dbReference type="PROSITE" id="PS50043"/>
    </source>
</evidence>
<name>A0ABV1WHD7_9ACTN</name>
<comment type="caution">
    <text evidence="6">The sequence shown here is derived from an EMBL/GenBank/DDBJ whole genome shotgun (WGS) entry which is preliminary data.</text>
</comment>
<dbReference type="Gene3D" id="3.30.450.80">
    <property type="entry name" value="Transcription factor LuxR-like, autoinducer-binding domain"/>
    <property type="match status" value="1"/>
</dbReference>
<proteinExistence type="predicted"/>
<dbReference type="InterPro" id="IPR036388">
    <property type="entry name" value="WH-like_DNA-bd_sf"/>
</dbReference>
<dbReference type="EMBL" id="JBEPCU010001436">
    <property type="protein sequence ID" value="MER6983600.1"/>
    <property type="molecule type" value="Genomic_DNA"/>
</dbReference>
<dbReference type="PRINTS" id="PR00038">
    <property type="entry name" value="HTHLUXR"/>
</dbReference>
<evidence type="ECO:0000256" key="1">
    <source>
        <dbReference type="ARBA" id="ARBA00023015"/>
    </source>
</evidence>
<dbReference type="RefSeq" id="WP_086725384.1">
    <property type="nucleotide sequence ID" value="NZ_MUBM01000088.1"/>
</dbReference>
<sequence length="345" mass="37177">MEAAARVEEVLEAALRVREAARRGTYEAGSAHAVLSALSEVVDCDHASLARWDPAHRRHISLSNNYPERAREYLSEGLHEDPLFALVRRPGGLLWLHDVPSGLRATSTTIRDVLEPSGFQDGVTQCLFSPDGRYVGVLNLSMKRRRQQLRPSDLVLGLLGDCLAAAVDVLAPTGTVGLPADSSADTWTLAVPDAPGAATLLLSGCFPAWLGDTVPLGDVVRRAAARRTLPATILVPHGQQLLELRLSRRGTATLAVCRRVAPPGGLTPRELDVLAELTTGLTNREIAERLFVSVRTVATHVEHILVKLDVPNRVAAASRATAWGLEPKAHGLPPSSPWPPEPFVR</sequence>
<keyword evidence="1" id="KW-0805">Transcription regulation</keyword>
<dbReference type="PANTHER" id="PTHR44688">
    <property type="entry name" value="DNA-BINDING TRANSCRIPTIONAL ACTIVATOR DEVR_DOSR"/>
    <property type="match status" value="1"/>
</dbReference>